<accession>A0ABV6XAN2</accession>
<comment type="caution">
    <text evidence="1">The sequence shown here is derived from an EMBL/GenBank/DDBJ whole genome shotgun (WGS) entry which is preliminary data.</text>
</comment>
<dbReference type="EMBL" id="JBHEZY010000018">
    <property type="protein sequence ID" value="MFC1435312.1"/>
    <property type="molecule type" value="Genomic_DNA"/>
</dbReference>
<protein>
    <submittedName>
        <fullName evidence="1">Uncharacterized protein</fullName>
    </submittedName>
</protein>
<name>A0ABV6XAN2_9ACTN</name>
<evidence type="ECO:0000313" key="1">
    <source>
        <dbReference type="EMBL" id="MFC1435312.1"/>
    </source>
</evidence>
<proteinExistence type="predicted"/>
<dbReference type="RefSeq" id="WP_380558239.1">
    <property type="nucleotide sequence ID" value="NZ_JBHEZY010000018.1"/>
</dbReference>
<sequence length="95" mass="10033">MTNPSFITSEQIDELVSGALADPSIDLALPLALSFSMREGLRRSVMTGLSRADYQPAVDGAPGLLTYLVGGQLHSVSLSPESELLLSAYLDQLGP</sequence>
<evidence type="ECO:0000313" key="2">
    <source>
        <dbReference type="Proteomes" id="UP001592530"/>
    </source>
</evidence>
<dbReference type="Proteomes" id="UP001592530">
    <property type="component" value="Unassembled WGS sequence"/>
</dbReference>
<reference evidence="1 2" key="1">
    <citation type="submission" date="2024-09" db="EMBL/GenBank/DDBJ databases">
        <authorList>
            <person name="Lee S.D."/>
        </authorList>
    </citation>
    <scope>NUCLEOTIDE SEQUENCE [LARGE SCALE GENOMIC DNA]</scope>
    <source>
        <strain evidence="1 2">N1-3</strain>
    </source>
</reference>
<organism evidence="1 2">
    <name type="scientific">Streptacidiphilus alkalitolerans</name>
    <dbReference type="NCBI Taxonomy" id="3342712"/>
    <lineage>
        <taxon>Bacteria</taxon>
        <taxon>Bacillati</taxon>
        <taxon>Actinomycetota</taxon>
        <taxon>Actinomycetes</taxon>
        <taxon>Kitasatosporales</taxon>
        <taxon>Streptomycetaceae</taxon>
        <taxon>Streptacidiphilus</taxon>
    </lineage>
</organism>
<gene>
    <name evidence="1" type="ORF">ACEZDB_32200</name>
</gene>